<dbReference type="RefSeq" id="WP_044221207.1">
    <property type="nucleotide sequence ID" value="NZ_JBKAGJ010000020.1"/>
</dbReference>
<proteinExistence type="predicted"/>
<name>A0A098S662_9BACT</name>
<dbReference type="EMBL" id="JPOS01000034">
    <property type="protein sequence ID" value="KGE87556.1"/>
    <property type="molecule type" value="Genomic_DNA"/>
</dbReference>
<feature type="domain" description="Resolvase HTH" evidence="1">
    <location>
        <begin position="12"/>
        <end position="33"/>
    </location>
</feature>
<dbReference type="InterPro" id="IPR009057">
    <property type="entry name" value="Homeodomain-like_sf"/>
</dbReference>
<dbReference type="InterPro" id="IPR006120">
    <property type="entry name" value="Resolvase_HTH_dom"/>
</dbReference>
<dbReference type="GO" id="GO:0000150">
    <property type="term" value="F:DNA strand exchange activity"/>
    <property type="evidence" value="ECO:0007669"/>
    <property type="project" value="InterPro"/>
</dbReference>
<dbReference type="SUPFAM" id="SSF46689">
    <property type="entry name" value="Homeodomain-like"/>
    <property type="match status" value="1"/>
</dbReference>
<evidence type="ECO:0000313" key="2">
    <source>
        <dbReference type="EMBL" id="KGE87556.1"/>
    </source>
</evidence>
<evidence type="ECO:0000259" key="1">
    <source>
        <dbReference type="Pfam" id="PF02796"/>
    </source>
</evidence>
<dbReference type="OrthoDB" id="828116at2"/>
<accession>A0A098S662</accession>
<reference evidence="2 3" key="1">
    <citation type="journal article" date="2014" name="Int. J. Syst. Evol. Microbiol.">
        <title>Phaeodactylibacter xiamenensis gen. nov., sp. nov., a member of the family Saprospiraceae isolated from the marine alga Phaeodactylum tricornutum.</title>
        <authorList>
            <person name="Chen Z.Jr."/>
            <person name="Lei X."/>
            <person name="Lai Q."/>
            <person name="Li Y."/>
            <person name="Zhang B."/>
            <person name="Zhang J."/>
            <person name="Zhang H."/>
            <person name="Yang L."/>
            <person name="Zheng W."/>
            <person name="Tian Y."/>
            <person name="Yu Z."/>
            <person name="Xu H.Jr."/>
            <person name="Zheng T."/>
        </authorList>
    </citation>
    <scope>NUCLEOTIDE SEQUENCE [LARGE SCALE GENOMIC DNA]</scope>
    <source>
        <strain evidence="2 3">KD52</strain>
    </source>
</reference>
<protein>
    <recommendedName>
        <fullName evidence="1">Resolvase HTH domain-containing protein</fullName>
    </recommendedName>
</protein>
<dbReference type="AlphaFoldDB" id="A0A098S662"/>
<comment type="caution">
    <text evidence="2">The sequence shown here is derived from an EMBL/GenBank/DDBJ whole genome shotgun (WGS) entry which is preliminary data.</text>
</comment>
<organism evidence="2 3">
    <name type="scientific">Phaeodactylibacter xiamenensis</name>
    <dbReference type="NCBI Taxonomy" id="1524460"/>
    <lineage>
        <taxon>Bacteria</taxon>
        <taxon>Pseudomonadati</taxon>
        <taxon>Bacteroidota</taxon>
        <taxon>Saprospiria</taxon>
        <taxon>Saprospirales</taxon>
        <taxon>Haliscomenobacteraceae</taxon>
        <taxon>Phaeodactylibacter</taxon>
    </lineage>
</organism>
<sequence length="64" mass="7295">MKPEPTGFPPKTRKQIAEEYGISRKTLYRWLNKAGIVLAPGLVKHEDLKRIYEVLGPPPLRKPA</sequence>
<evidence type="ECO:0000313" key="3">
    <source>
        <dbReference type="Proteomes" id="UP000029736"/>
    </source>
</evidence>
<dbReference type="GO" id="GO:0003677">
    <property type="term" value="F:DNA binding"/>
    <property type="evidence" value="ECO:0007669"/>
    <property type="project" value="InterPro"/>
</dbReference>
<keyword evidence="3" id="KW-1185">Reference proteome</keyword>
<dbReference type="STRING" id="1524460.IX84_13465"/>
<gene>
    <name evidence="2" type="ORF">IX84_13465</name>
</gene>
<dbReference type="Pfam" id="PF02796">
    <property type="entry name" value="HTH_7"/>
    <property type="match status" value="1"/>
</dbReference>
<dbReference type="Proteomes" id="UP000029736">
    <property type="component" value="Unassembled WGS sequence"/>
</dbReference>
<dbReference type="Gene3D" id="1.10.10.60">
    <property type="entry name" value="Homeodomain-like"/>
    <property type="match status" value="1"/>
</dbReference>